<evidence type="ECO:0000256" key="7">
    <source>
        <dbReference type="ARBA" id="ARBA00023136"/>
    </source>
</evidence>
<dbReference type="InterPro" id="IPR034804">
    <property type="entry name" value="SQR/QFR_C/D"/>
</dbReference>
<keyword evidence="4" id="KW-0479">Metal-binding</keyword>
<evidence type="ECO:0000256" key="8">
    <source>
        <dbReference type="SAM" id="Phobius"/>
    </source>
</evidence>
<evidence type="ECO:0000256" key="5">
    <source>
        <dbReference type="ARBA" id="ARBA00022989"/>
    </source>
</evidence>
<comment type="subcellular location">
    <subcellularLocation>
        <location evidence="1">Membrane</location>
    </subcellularLocation>
</comment>
<dbReference type="EMBL" id="JABFTP020000103">
    <property type="protein sequence ID" value="KAL3277136.1"/>
    <property type="molecule type" value="Genomic_DNA"/>
</dbReference>
<dbReference type="CDD" id="cd03499">
    <property type="entry name" value="SQR_TypeC_SdhC"/>
    <property type="match status" value="1"/>
</dbReference>
<keyword evidence="2" id="KW-0349">Heme</keyword>
<dbReference type="Gene3D" id="1.20.1300.10">
    <property type="entry name" value="Fumarate reductase/succinate dehydrogenase, transmembrane subunit"/>
    <property type="match status" value="1"/>
</dbReference>
<evidence type="ECO:0000256" key="6">
    <source>
        <dbReference type="ARBA" id="ARBA00023004"/>
    </source>
</evidence>
<evidence type="ECO:0000256" key="1">
    <source>
        <dbReference type="ARBA" id="ARBA00004370"/>
    </source>
</evidence>
<gene>
    <name evidence="9" type="ORF">HHI36_012490</name>
</gene>
<dbReference type="Pfam" id="PF01127">
    <property type="entry name" value="Sdh_cyt"/>
    <property type="match status" value="1"/>
</dbReference>
<evidence type="ECO:0000256" key="3">
    <source>
        <dbReference type="ARBA" id="ARBA00022692"/>
    </source>
</evidence>
<proteinExistence type="predicted"/>
<evidence type="ECO:0008006" key="11">
    <source>
        <dbReference type="Google" id="ProtNLM"/>
    </source>
</evidence>
<feature type="transmembrane region" description="Helical" evidence="8">
    <location>
        <begin position="122"/>
        <end position="140"/>
    </location>
</feature>
<keyword evidence="6" id="KW-0408">Iron</keyword>
<comment type="caution">
    <text evidence="9">The sequence shown here is derived from an EMBL/GenBank/DDBJ whole genome shotgun (WGS) entry which is preliminary data.</text>
</comment>
<dbReference type="InterPro" id="IPR000701">
    <property type="entry name" value="SuccDH_FuR_B_TM-su"/>
</dbReference>
<accession>A0ABD2NFV7</accession>
<evidence type="ECO:0000313" key="9">
    <source>
        <dbReference type="EMBL" id="KAL3277136.1"/>
    </source>
</evidence>
<dbReference type="Proteomes" id="UP001516400">
    <property type="component" value="Unassembled WGS sequence"/>
</dbReference>
<reference evidence="9 10" key="1">
    <citation type="journal article" date="2021" name="BMC Biol.">
        <title>Horizontally acquired antibacterial genes associated with adaptive radiation of ladybird beetles.</title>
        <authorList>
            <person name="Li H.S."/>
            <person name="Tang X.F."/>
            <person name="Huang Y.H."/>
            <person name="Xu Z.Y."/>
            <person name="Chen M.L."/>
            <person name="Du X.Y."/>
            <person name="Qiu B.Y."/>
            <person name="Chen P.T."/>
            <person name="Zhang W."/>
            <person name="Slipinski A."/>
            <person name="Escalona H.E."/>
            <person name="Waterhouse R.M."/>
            <person name="Zwick A."/>
            <person name="Pang H."/>
        </authorList>
    </citation>
    <scope>NUCLEOTIDE SEQUENCE [LARGE SCALE GENOMIC DNA]</scope>
    <source>
        <strain evidence="9">SYSU2018</strain>
    </source>
</reference>
<dbReference type="NCBIfam" id="TIGR02970">
    <property type="entry name" value="succ_dehyd_cytB"/>
    <property type="match status" value="1"/>
</dbReference>
<evidence type="ECO:0000313" key="10">
    <source>
        <dbReference type="Proteomes" id="UP001516400"/>
    </source>
</evidence>
<dbReference type="PANTHER" id="PTHR10978">
    <property type="entry name" value="SUCCINATE DEHYDROGENASE CYTOCHROME B560 SUBUNIT"/>
    <property type="match status" value="1"/>
</dbReference>
<dbReference type="AlphaFoldDB" id="A0ABD2NFV7"/>
<name>A0ABD2NFV7_9CUCU</name>
<dbReference type="GO" id="GO:0046872">
    <property type="term" value="F:metal ion binding"/>
    <property type="evidence" value="ECO:0007669"/>
    <property type="project" value="UniProtKB-KW"/>
</dbReference>
<keyword evidence="5 8" id="KW-1133">Transmembrane helix</keyword>
<dbReference type="InterPro" id="IPR014314">
    <property type="entry name" value="Succ_DH_cytb556"/>
</dbReference>
<keyword evidence="3 8" id="KW-0812">Transmembrane</keyword>
<dbReference type="SUPFAM" id="SSF81343">
    <property type="entry name" value="Fumarate reductase respiratory complex transmembrane subunits"/>
    <property type="match status" value="1"/>
</dbReference>
<evidence type="ECO:0000256" key="4">
    <source>
        <dbReference type="ARBA" id="ARBA00022723"/>
    </source>
</evidence>
<feature type="transmembrane region" description="Helical" evidence="8">
    <location>
        <begin position="160"/>
        <end position="179"/>
    </location>
</feature>
<keyword evidence="10" id="KW-1185">Reference proteome</keyword>
<dbReference type="PANTHER" id="PTHR10978:SF5">
    <property type="entry name" value="SUCCINATE DEHYDROGENASE CYTOCHROME B560 SUBUNIT, MITOCHONDRIAL"/>
    <property type="match status" value="1"/>
</dbReference>
<keyword evidence="7 8" id="KW-0472">Membrane</keyword>
<evidence type="ECO:0000256" key="2">
    <source>
        <dbReference type="ARBA" id="ARBA00022617"/>
    </source>
</evidence>
<protein>
    <recommendedName>
        <fullName evidence="11">Succinate dehydrogenase cytochrome b560 subunit, mitochondrial</fullName>
    </recommendedName>
</protein>
<dbReference type="GO" id="GO:0016020">
    <property type="term" value="C:membrane"/>
    <property type="evidence" value="ECO:0007669"/>
    <property type="project" value="UniProtKB-SubCell"/>
</dbReference>
<organism evidence="9 10">
    <name type="scientific">Cryptolaemus montrouzieri</name>
    <dbReference type="NCBI Taxonomy" id="559131"/>
    <lineage>
        <taxon>Eukaryota</taxon>
        <taxon>Metazoa</taxon>
        <taxon>Ecdysozoa</taxon>
        <taxon>Arthropoda</taxon>
        <taxon>Hexapoda</taxon>
        <taxon>Insecta</taxon>
        <taxon>Pterygota</taxon>
        <taxon>Neoptera</taxon>
        <taxon>Endopterygota</taxon>
        <taxon>Coleoptera</taxon>
        <taxon>Polyphaga</taxon>
        <taxon>Cucujiformia</taxon>
        <taxon>Coccinelloidea</taxon>
        <taxon>Coccinellidae</taxon>
        <taxon>Scymninae</taxon>
        <taxon>Scymnini</taxon>
        <taxon>Cryptolaemus</taxon>
    </lineage>
</organism>
<sequence>MSISRIISRFSLYPKSLLAPRYAPTYKILCREVRIDPRQAEPPVTTRSEDYYDESNRVRGRPMAPSISIYATEIQGVMSISNRVTGVAWTMEIVTFAICALVLPESVDYYVEKINSWNIDPVIIFVCKLFLAWPICYHTIDGSRHLLWDLGWKLNVKRVIISGWLVILLSIISTICMGFY</sequence>